<proteinExistence type="predicted"/>
<organism evidence="5 6">
    <name type="scientific">Marinactinospora rubrisoli</name>
    <dbReference type="NCBI Taxonomy" id="2715399"/>
    <lineage>
        <taxon>Bacteria</taxon>
        <taxon>Bacillati</taxon>
        <taxon>Actinomycetota</taxon>
        <taxon>Actinomycetes</taxon>
        <taxon>Streptosporangiales</taxon>
        <taxon>Nocardiopsidaceae</taxon>
        <taxon>Marinactinospora</taxon>
    </lineage>
</organism>
<keyword evidence="6" id="KW-1185">Reference proteome</keyword>
<dbReference type="GO" id="GO:0004764">
    <property type="term" value="F:shikimate 3-dehydrogenase (NADP+) activity"/>
    <property type="evidence" value="ECO:0007669"/>
    <property type="project" value="UniProtKB-EC"/>
</dbReference>
<dbReference type="NCBIfam" id="NF001311">
    <property type="entry name" value="PRK00258.1-3"/>
    <property type="match status" value="1"/>
</dbReference>
<evidence type="ECO:0000313" key="5">
    <source>
        <dbReference type="EMBL" id="MFC7331275.1"/>
    </source>
</evidence>
<keyword evidence="5" id="KW-0560">Oxidoreductase</keyword>
<dbReference type="PANTHER" id="PTHR21089">
    <property type="entry name" value="SHIKIMATE DEHYDROGENASE"/>
    <property type="match status" value="1"/>
</dbReference>
<reference evidence="6" key="1">
    <citation type="journal article" date="2019" name="Int. J. Syst. Evol. Microbiol.">
        <title>The Global Catalogue of Microorganisms (GCM) 10K type strain sequencing project: providing services to taxonomists for standard genome sequencing and annotation.</title>
        <authorList>
            <consortium name="The Broad Institute Genomics Platform"/>
            <consortium name="The Broad Institute Genome Sequencing Center for Infectious Disease"/>
            <person name="Wu L."/>
            <person name="Ma J."/>
        </authorList>
    </citation>
    <scope>NUCLEOTIDE SEQUENCE [LARGE SCALE GENOMIC DNA]</scope>
    <source>
        <strain evidence="6">CGMCC 4.7382</strain>
    </source>
</reference>
<evidence type="ECO:0000256" key="2">
    <source>
        <dbReference type="ARBA" id="ARBA00023141"/>
    </source>
</evidence>
<evidence type="ECO:0000259" key="4">
    <source>
        <dbReference type="Pfam" id="PF18317"/>
    </source>
</evidence>
<keyword evidence="2" id="KW-0028">Amino-acid biosynthesis</keyword>
<feature type="domain" description="Shikimate dehydrogenase substrate binding N-terminal" evidence="3">
    <location>
        <begin position="7"/>
        <end position="90"/>
    </location>
</feature>
<accession>A0ABW2KQJ1</accession>
<dbReference type="InterPro" id="IPR036291">
    <property type="entry name" value="NAD(P)-bd_dom_sf"/>
</dbReference>
<dbReference type="InterPro" id="IPR013708">
    <property type="entry name" value="Shikimate_DH-bd_N"/>
</dbReference>
<dbReference type="SUPFAM" id="SSF53223">
    <property type="entry name" value="Aminoacid dehydrogenase-like, N-terminal domain"/>
    <property type="match status" value="1"/>
</dbReference>
<dbReference type="SUPFAM" id="SSF51735">
    <property type="entry name" value="NAD(P)-binding Rossmann-fold domains"/>
    <property type="match status" value="1"/>
</dbReference>
<dbReference type="Gene3D" id="3.40.50.720">
    <property type="entry name" value="NAD(P)-binding Rossmann-like Domain"/>
    <property type="match status" value="1"/>
</dbReference>
<dbReference type="InterPro" id="IPR041121">
    <property type="entry name" value="SDH_C"/>
</dbReference>
<protein>
    <submittedName>
        <fullName evidence="5">Shikimate dehydrogenase</fullName>
        <ecNumber evidence="5">1.1.1.25</ecNumber>
    </submittedName>
</protein>
<comment type="pathway">
    <text evidence="1">Metabolic intermediate biosynthesis; chorismate biosynthesis; chorismate from D-erythrose 4-phosphate and phosphoenolpyruvate: step 4/7.</text>
</comment>
<dbReference type="InterPro" id="IPR046346">
    <property type="entry name" value="Aminoacid_DH-like_N_sf"/>
</dbReference>
<dbReference type="Pfam" id="PF08501">
    <property type="entry name" value="Shikimate_dh_N"/>
    <property type="match status" value="1"/>
</dbReference>
<comment type="caution">
    <text evidence="5">The sequence shown here is derived from an EMBL/GenBank/DDBJ whole genome shotgun (WGS) entry which is preliminary data.</text>
</comment>
<evidence type="ECO:0000259" key="3">
    <source>
        <dbReference type="Pfam" id="PF08501"/>
    </source>
</evidence>
<name>A0ABW2KQJ1_9ACTN</name>
<dbReference type="PANTHER" id="PTHR21089:SF1">
    <property type="entry name" value="BIFUNCTIONAL 3-DEHYDROQUINATE DEHYDRATASE_SHIKIMATE DEHYDROGENASE, CHLOROPLASTIC"/>
    <property type="match status" value="1"/>
</dbReference>
<dbReference type="RefSeq" id="WP_379874015.1">
    <property type="nucleotide sequence ID" value="NZ_JBHTBH010000018.1"/>
</dbReference>
<evidence type="ECO:0000313" key="6">
    <source>
        <dbReference type="Proteomes" id="UP001596540"/>
    </source>
</evidence>
<dbReference type="EC" id="1.1.1.25" evidence="5"/>
<dbReference type="Proteomes" id="UP001596540">
    <property type="component" value="Unassembled WGS sequence"/>
</dbReference>
<keyword evidence="2" id="KW-0057">Aromatic amino acid biosynthesis</keyword>
<feature type="domain" description="SDH C-terminal" evidence="4">
    <location>
        <begin position="239"/>
        <end position="268"/>
    </location>
</feature>
<dbReference type="InterPro" id="IPR022893">
    <property type="entry name" value="Shikimate_DH_fam"/>
</dbReference>
<dbReference type="Pfam" id="PF18317">
    <property type="entry name" value="SDH_C"/>
    <property type="match status" value="1"/>
</dbReference>
<dbReference type="EMBL" id="JBHTBH010000018">
    <property type="protein sequence ID" value="MFC7331275.1"/>
    <property type="molecule type" value="Genomic_DNA"/>
</dbReference>
<evidence type="ECO:0000256" key="1">
    <source>
        <dbReference type="ARBA" id="ARBA00004871"/>
    </source>
</evidence>
<sequence>MVKRAAVLGSPIAHSLSPVLHTAAYAELGLAGEWEYQRHECAEPGLAAFLDGCDASWAGLSLTMPLKRAALSLADTVHEPAAAVGGANTIVFRGGRRHAHNTDVAGIVAALREAGIGRVRTATVIGAGATAASALAALRELGATEPHAVTALARYLGRTAELSAAAERMSAVVDFAPLSGIERHLDVDLVVSTVPAGAADPLAATVAAGGAAVFDVVYAPWPTPLAAAAEDAGRTVVGGFEMLLHQAAVQVELMTGVPRAPVEAMRAAGAAELRRRATASA</sequence>
<gene>
    <name evidence="5" type="ORF">ACFQRF_26390</name>
</gene>
<dbReference type="Gene3D" id="3.40.50.10860">
    <property type="entry name" value="Leucine Dehydrogenase, chain A, domain 1"/>
    <property type="match status" value="1"/>
</dbReference>